<keyword evidence="7 10" id="KW-0862">Zinc</keyword>
<dbReference type="InterPro" id="IPR010914">
    <property type="entry name" value="RsgA_GTPase_dom"/>
</dbReference>
<dbReference type="Pfam" id="PF16745">
    <property type="entry name" value="RsgA_N"/>
    <property type="match status" value="1"/>
</dbReference>
<reference evidence="13 14" key="1">
    <citation type="journal article" date="2018" name="Nat. Biotechnol.">
        <title>A standardized bacterial taxonomy based on genome phylogeny substantially revises the tree of life.</title>
        <authorList>
            <person name="Parks D.H."/>
            <person name="Chuvochina M."/>
            <person name="Waite D.W."/>
            <person name="Rinke C."/>
            <person name="Skarshewski A."/>
            <person name="Chaumeil P.A."/>
            <person name="Hugenholtz P."/>
        </authorList>
    </citation>
    <scope>NUCLEOTIDE SEQUENCE [LARGE SCALE GENOMIC DNA]</scope>
    <source>
        <strain evidence="13">UBA11306</strain>
    </source>
</reference>
<feature type="domain" description="EngC GTPase" evidence="11">
    <location>
        <begin position="73"/>
        <end position="221"/>
    </location>
</feature>
<sequence length="296" mass="33665">MAKGKIISAISGFYDVMTDQGDVIRTKPRGLFRNQKKKPFVGDLVLFEPSDSGDGTITDLLPRKNELVRPPIVNVDAALLVMSAVLPVLNTFLLDRYLVYLESLDIKPIIVISKHDLLAAKQDQLATIKSLMTDYQTLGYETFFVDDPKLFHYIGGLSNQIVVIMGQSGVGKSTLVNRWLPHLKLETQPISDSLNRGKHTTRTVNLYRYGKAFIADTPGFSDFQLPDISVEELADCFVEWHTISPMCKFKPCSHSHEPKCAVKEFVKTRQFYTGRYEHYLKMKIEIENQKPSYERK</sequence>
<comment type="cofactor">
    <cofactor evidence="10">
        <name>Zn(2+)</name>
        <dbReference type="ChEBI" id="CHEBI:29105"/>
    </cofactor>
    <text evidence="10">Binds 1 zinc ion per subunit.</text>
</comment>
<evidence type="ECO:0000259" key="11">
    <source>
        <dbReference type="PROSITE" id="PS50936"/>
    </source>
</evidence>
<comment type="function">
    <text evidence="10">One of several proteins that assist in the late maturation steps of the functional core of the 30S ribosomal subunit. Helps release RbfA from mature subunits. May play a role in the assembly of ribosomal proteins into the subunit. Circularly permuted GTPase that catalyzes slow GTP hydrolysis, GTPase activity is stimulated by the 30S ribosomal subunit.</text>
</comment>
<dbReference type="Gene3D" id="2.40.50.140">
    <property type="entry name" value="Nucleic acid-binding proteins"/>
    <property type="match status" value="1"/>
</dbReference>
<keyword evidence="3 10" id="KW-0479">Metal-binding</keyword>
<dbReference type="GO" id="GO:0042274">
    <property type="term" value="P:ribosomal small subunit biogenesis"/>
    <property type="evidence" value="ECO:0007669"/>
    <property type="project" value="UniProtKB-UniRule"/>
</dbReference>
<keyword evidence="2 10" id="KW-0690">Ribosome biogenesis</keyword>
<dbReference type="Pfam" id="PF03193">
    <property type="entry name" value="RsgA_GTPase"/>
    <property type="match status" value="1"/>
</dbReference>
<dbReference type="AlphaFoldDB" id="A0A3D4S4D3"/>
<dbReference type="HAMAP" id="MF_01820">
    <property type="entry name" value="GTPase_RsgA"/>
    <property type="match status" value="1"/>
</dbReference>
<feature type="binding site" evidence="10">
    <location>
        <position position="247"/>
    </location>
    <ligand>
        <name>Zn(2+)</name>
        <dbReference type="ChEBI" id="CHEBI:29105"/>
    </ligand>
</feature>
<feature type="binding site" evidence="10">
    <location>
        <begin position="113"/>
        <end position="116"/>
    </location>
    <ligand>
        <name>GTP</name>
        <dbReference type="ChEBI" id="CHEBI:37565"/>
    </ligand>
</feature>
<dbReference type="STRING" id="1121105.GCA_000421665_00739"/>
<dbReference type="PANTHER" id="PTHR32120:SF11">
    <property type="entry name" value="SMALL RIBOSOMAL SUBUNIT BIOGENESIS GTPASE RSGA 1, MITOCHONDRIAL-RELATED"/>
    <property type="match status" value="1"/>
</dbReference>
<dbReference type="GO" id="GO:0005525">
    <property type="term" value="F:GTP binding"/>
    <property type="evidence" value="ECO:0007669"/>
    <property type="project" value="UniProtKB-UniRule"/>
</dbReference>
<dbReference type="PANTHER" id="PTHR32120">
    <property type="entry name" value="SMALL RIBOSOMAL SUBUNIT BIOGENESIS GTPASE RSGA"/>
    <property type="match status" value="1"/>
</dbReference>
<dbReference type="InterPro" id="IPR004881">
    <property type="entry name" value="Ribosome_biogen_GTPase_RsgA"/>
</dbReference>
<feature type="binding site" evidence="10">
    <location>
        <position position="252"/>
    </location>
    <ligand>
        <name>Zn(2+)</name>
        <dbReference type="ChEBI" id="CHEBI:29105"/>
    </ligand>
</feature>
<dbReference type="InterPro" id="IPR030378">
    <property type="entry name" value="G_CP_dom"/>
</dbReference>
<feature type="binding site" evidence="10">
    <location>
        <position position="254"/>
    </location>
    <ligand>
        <name>Zn(2+)</name>
        <dbReference type="ChEBI" id="CHEBI:29105"/>
    </ligand>
</feature>
<keyword evidence="9 10" id="KW-0342">GTP-binding</keyword>
<dbReference type="CDD" id="cd01854">
    <property type="entry name" value="YjeQ_EngC"/>
    <property type="match status" value="1"/>
</dbReference>
<comment type="caution">
    <text evidence="13">The sequence shown here is derived from an EMBL/GenBank/DDBJ whole genome shotgun (WGS) entry which is preliminary data.</text>
</comment>
<feature type="binding site" evidence="10">
    <location>
        <begin position="166"/>
        <end position="174"/>
    </location>
    <ligand>
        <name>GTP</name>
        <dbReference type="ChEBI" id="CHEBI:37565"/>
    </ligand>
</feature>
<comment type="subunit">
    <text evidence="10">Monomer. Associates with 30S ribosomal subunit, binds 16S rRNA.</text>
</comment>
<comment type="subcellular location">
    <subcellularLocation>
        <location evidence="10">Cytoplasm</location>
    </subcellularLocation>
</comment>
<dbReference type="EC" id="3.6.1.-" evidence="10"/>
<feature type="domain" description="CP-type G" evidence="12">
    <location>
        <begin position="64"/>
        <end position="223"/>
    </location>
</feature>
<dbReference type="NCBIfam" id="TIGR00157">
    <property type="entry name" value="ribosome small subunit-dependent GTPase A"/>
    <property type="match status" value="1"/>
</dbReference>
<evidence type="ECO:0000256" key="4">
    <source>
        <dbReference type="ARBA" id="ARBA00022730"/>
    </source>
</evidence>
<evidence type="ECO:0000256" key="9">
    <source>
        <dbReference type="ARBA" id="ARBA00023134"/>
    </source>
</evidence>
<keyword evidence="8 10" id="KW-0694">RNA-binding</keyword>
<keyword evidence="6 10" id="KW-0378">Hydrolase</keyword>
<evidence type="ECO:0000256" key="7">
    <source>
        <dbReference type="ARBA" id="ARBA00022833"/>
    </source>
</evidence>
<dbReference type="SUPFAM" id="SSF50249">
    <property type="entry name" value="Nucleic acid-binding proteins"/>
    <property type="match status" value="1"/>
</dbReference>
<evidence type="ECO:0000256" key="3">
    <source>
        <dbReference type="ARBA" id="ARBA00022723"/>
    </source>
</evidence>
<organism evidence="13 14">
    <name type="scientific">Bavariicoccus seileri</name>
    <dbReference type="NCBI Taxonomy" id="549685"/>
    <lineage>
        <taxon>Bacteria</taxon>
        <taxon>Bacillati</taxon>
        <taxon>Bacillota</taxon>
        <taxon>Bacilli</taxon>
        <taxon>Lactobacillales</taxon>
        <taxon>Enterococcaceae</taxon>
        <taxon>Bavariicoccus</taxon>
    </lineage>
</organism>
<evidence type="ECO:0000256" key="10">
    <source>
        <dbReference type="HAMAP-Rule" id="MF_01820"/>
    </source>
</evidence>
<keyword evidence="5 10" id="KW-0547">Nucleotide-binding</keyword>
<protein>
    <recommendedName>
        <fullName evidence="10">Small ribosomal subunit biogenesis GTPase RsgA</fullName>
        <ecNumber evidence="10">3.6.1.-</ecNumber>
    </recommendedName>
</protein>
<comment type="similarity">
    <text evidence="10">Belongs to the TRAFAC class YlqF/YawG GTPase family. RsgA subfamily.</text>
</comment>
<evidence type="ECO:0000256" key="2">
    <source>
        <dbReference type="ARBA" id="ARBA00022517"/>
    </source>
</evidence>
<dbReference type="Gene3D" id="3.40.50.300">
    <property type="entry name" value="P-loop containing nucleotide triphosphate hydrolases"/>
    <property type="match status" value="1"/>
</dbReference>
<dbReference type="Gene3D" id="1.10.40.50">
    <property type="entry name" value="Probable gtpase engc, domain 3"/>
    <property type="match status" value="1"/>
</dbReference>
<dbReference type="PROSITE" id="PS50936">
    <property type="entry name" value="ENGC_GTPASE"/>
    <property type="match status" value="1"/>
</dbReference>
<evidence type="ECO:0000313" key="14">
    <source>
        <dbReference type="Proteomes" id="UP000262195"/>
    </source>
</evidence>
<evidence type="ECO:0000256" key="8">
    <source>
        <dbReference type="ARBA" id="ARBA00022884"/>
    </source>
</evidence>
<dbReference type="InterPro" id="IPR027417">
    <property type="entry name" value="P-loop_NTPase"/>
</dbReference>
<dbReference type="GO" id="GO:0003924">
    <property type="term" value="F:GTPase activity"/>
    <property type="evidence" value="ECO:0007669"/>
    <property type="project" value="UniProtKB-UniRule"/>
</dbReference>
<dbReference type="PROSITE" id="PS51721">
    <property type="entry name" value="G_CP"/>
    <property type="match status" value="1"/>
</dbReference>
<evidence type="ECO:0000256" key="5">
    <source>
        <dbReference type="ARBA" id="ARBA00022741"/>
    </source>
</evidence>
<dbReference type="GO" id="GO:0019843">
    <property type="term" value="F:rRNA binding"/>
    <property type="evidence" value="ECO:0007669"/>
    <property type="project" value="UniProtKB-KW"/>
</dbReference>
<evidence type="ECO:0000256" key="6">
    <source>
        <dbReference type="ARBA" id="ARBA00022801"/>
    </source>
</evidence>
<dbReference type="CDD" id="cd04466">
    <property type="entry name" value="S1_YloQ_GTPase"/>
    <property type="match status" value="1"/>
</dbReference>
<feature type="binding site" evidence="10">
    <location>
        <position position="260"/>
    </location>
    <ligand>
        <name>Zn(2+)</name>
        <dbReference type="ChEBI" id="CHEBI:29105"/>
    </ligand>
</feature>
<evidence type="ECO:0000313" key="13">
    <source>
        <dbReference type="EMBL" id="HCS93448.1"/>
    </source>
</evidence>
<proteinExistence type="inferred from homology"/>
<keyword evidence="1 10" id="KW-0963">Cytoplasm</keyword>
<dbReference type="SUPFAM" id="SSF52540">
    <property type="entry name" value="P-loop containing nucleoside triphosphate hydrolases"/>
    <property type="match status" value="1"/>
</dbReference>
<dbReference type="InterPro" id="IPR031944">
    <property type="entry name" value="RsgA_N"/>
</dbReference>
<name>A0A3D4S4D3_9ENTE</name>
<dbReference type="InterPro" id="IPR012340">
    <property type="entry name" value="NA-bd_OB-fold"/>
</dbReference>
<keyword evidence="4 10" id="KW-0699">rRNA-binding</keyword>
<evidence type="ECO:0000256" key="1">
    <source>
        <dbReference type="ARBA" id="ARBA00022490"/>
    </source>
</evidence>
<dbReference type="Proteomes" id="UP000262195">
    <property type="component" value="Unassembled WGS sequence"/>
</dbReference>
<dbReference type="EMBL" id="DQHO01000014">
    <property type="protein sequence ID" value="HCS93448.1"/>
    <property type="molecule type" value="Genomic_DNA"/>
</dbReference>
<gene>
    <name evidence="10 13" type="primary">rsgA</name>
    <name evidence="13" type="ORF">DIW15_01910</name>
</gene>
<dbReference type="GO" id="GO:0046872">
    <property type="term" value="F:metal ion binding"/>
    <property type="evidence" value="ECO:0007669"/>
    <property type="project" value="UniProtKB-KW"/>
</dbReference>
<accession>A0A3D4S4D3</accession>
<dbReference type="GO" id="GO:0005737">
    <property type="term" value="C:cytoplasm"/>
    <property type="evidence" value="ECO:0007669"/>
    <property type="project" value="UniProtKB-SubCell"/>
</dbReference>
<evidence type="ECO:0000259" key="12">
    <source>
        <dbReference type="PROSITE" id="PS51721"/>
    </source>
</evidence>